<feature type="signal peptide" evidence="3">
    <location>
        <begin position="1"/>
        <end position="19"/>
    </location>
</feature>
<proteinExistence type="predicted"/>
<accession>A0A8X6WZU8</accession>
<comment type="subcellular location">
    <subcellularLocation>
        <location evidence="1">Secreted</location>
    </subcellularLocation>
</comment>
<dbReference type="Proteomes" id="UP000886998">
    <property type="component" value="Unassembled WGS sequence"/>
</dbReference>
<dbReference type="AlphaFoldDB" id="A0A8X6WZU8"/>
<evidence type="ECO:0000256" key="3">
    <source>
        <dbReference type="SAM" id="SignalP"/>
    </source>
</evidence>
<dbReference type="OrthoDB" id="6408184at2759"/>
<reference evidence="4" key="1">
    <citation type="submission" date="2020-08" db="EMBL/GenBank/DDBJ databases">
        <title>Multicomponent nature underlies the extraordinary mechanical properties of spider dragline silk.</title>
        <authorList>
            <person name="Kono N."/>
            <person name="Nakamura H."/>
            <person name="Mori M."/>
            <person name="Yoshida Y."/>
            <person name="Ohtoshi R."/>
            <person name="Malay A.D."/>
            <person name="Moran D.A.P."/>
            <person name="Tomita M."/>
            <person name="Numata K."/>
            <person name="Arakawa K."/>
        </authorList>
    </citation>
    <scope>NUCLEOTIDE SEQUENCE</scope>
</reference>
<dbReference type="InterPro" id="IPR020202">
    <property type="entry name" value="Atracotoxin"/>
</dbReference>
<evidence type="ECO:0000313" key="4">
    <source>
        <dbReference type="EMBL" id="GFY44383.1"/>
    </source>
</evidence>
<protein>
    <submittedName>
        <fullName evidence="4">Prokineticin domain-containing protein</fullName>
    </submittedName>
</protein>
<keyword evidence="3" id="KW-0732">Signal</keyword>
<dbReference type="Gene3D" id="2.10.80.10">
    <property type="entry name" value="Lipase, subunit A"/>
    <property type="match status" value="1"/>
</dbReference>
<name>A0A8X6WZU8_9ARAC</name>
<gene>
    <name evidence="4" type="primary">AVEN_46878_1</name>
    <name evidence="4" type="ORF">TNIN_108601</name>
</gene>
<keyword evidence="5" id="KW-1185">Reference proteome</keyword>
<sequence length="102" mass="11485">MKTLCVFALVLCCVCLAVAEVNRCEKNEDCDEGECCVRMSKFLPAKCRKLQKEFHLCFPNEESHLGDGFYHYMCPCAEGLKCEAKEEKEGSKTYGGGNCRKV</sequence>
<dbReference type="EMBL" id="BMAV01004220">
    <property type="protein sequence ID" value="GFY44383.1"/>
    <property type="molecule type" value="Genomic_DNA"/>
</dbReference>
<dbReference type="GO" id="GO:0005576">
    <property type="term" value="C:extracellular region"/>
    <property type="evidence" value="ECO:0007669"/>
    <property type="project" value="UniProtKB-SubCell"/>
</dbReference>
<organism evidence="4 5">
    <name type="scientific">Trichonephila inaurata madagascariensis</name>
    <dbReference type="NCBI Taxonomy" id="2747483"/>
    <lineage>
        <taxon>Eukaryota</taxon>
        <taxon>Metazoa</taxon>
        <taxon>Ecdysozoa</taxon>
        <taxon>Arthropoda</taxon>
        <taxon>Chelicerata</taxon>
        <taxon>Arachnida</taxon>
        <taxon>Araneae</taxon>
        <taxon>Araneomorphae</taxon>
        <taxon>Entelegynae</taxon>
        <taxon>Araneoidea</taxon>
        <taxon>Nephilidae</taxon>
        <taxon>Trichonephila</taxon>
        <taxon>Trichonephila inaurata</taxon>
    </lineage>
</organism>
<feature type="chain" id="PRO_5036443551" evidence="3">
    <location>
        <begin position="20"/>
        <end position="102"/>
    </location>
</feature>
<evidence type="ECO:0000313" key="5">
    <source>
        <dbReference type="Proteomes" id="UP000886998"/>
    </source>
</evidence>
<keyword evidence="2" id="KW-0964">Secreted</keyword>
<evidence type="ECO:0000256" key="2">
    <source>
        <dbReference type="ARBA" id="ARBA00022525"/>
    </source>
</evidence>
<dbReference type="Pfam" id="PF17556">
    <property type="entry name" value="MIT_LIKE_ACTX"/>
    <property type="match status" value="1"/>
</dbReference>
<evidence type="ECO:0000256" key="1">
    <source>
        <dbReference type="ARBA" id="ARBA00004613"/>
    </source>
</evidence>
<comment type="caution">
    <text evidence="4">The sequence shown here is derived from an EMBL/GenBank/DDBJ whole genome shotgun (WGS) entry which is preliminary data.</text>
</comment>